<accession>A0A917ULJ0</accession>
<keyword evidence="3" id="KW-1185">Reference proteome</keyword>
<feature type="compositionally biased region" description="Basic residues" evidence="1">
    <location>
        <begin position="167"/>
        <end position="182"/>
    </location>
</feature>
<dbReference type="AlphaFoldDB" id="A0A917ULJ0"/>
<evidence type="ECO:0000313" key="3">
    <source>
        <dbReference type="Proteomes" id="UP000636956"/>
    </source>
</evidence>
<comment type="caution">
    <text evidence="2">The sequence shown here is derived from an EMBL/GenBank/DDBJ whole genome shotgun (WGS) entry which is preliminary data.</text>
</comment>
<dbReference type="Proteomes" id="UP000636956">
    <property type="component" value="Unassembled WGS sequence"/>
</dbReference>
<protein>
    <recommendedName>
        <fullName evidence="4">FAD-binding oxidoreductase</fullName>
    </recommendedName>
</protein>
<dbReference type="RefSeq" id="WP_188741465.1">
    <property type="nucleotide sequence ID" value="NZ_BAABFW010000007.1"/>
</dbReference>
<evidence type="ECO:0000256" key="1">
    <source>
        <dbReference type="SAM" id="MobiDB-lite"/>
    </source>
</evidence>
<evidence type="ECO:0000313" key="2">
    <source>
        <dbReference type="EMBL" id="GGJ66896.1"/>
    </source>
</evidence>
<proteinExistence type="predicted"/>
<evidence type="ECO:0008006" key="4">
    <source>
        <dbReference type="Google" id="ProtNLM"/>
    </source>
</evidence>
<gene>
    <name evidence="2" type="ORF">GCM10011372_00810</name>
</gene>
<organism evidence="2 3">
    <name type="scientific">Agromyces bauzanensis</name>
    <dbReference type="NCBI Taxonomy" id="1308924"/>
    <lineage>
        <taxon>Bacteria</taxon>
        <taxon>Bacillati</taxon>
        <taxon>Actinomycetota</taxon>
        <taxon>Actinomycetes</taxon>
        <taxon>Micrococcales</taxon>
        <taxon>Microbacteriaceae</taxon>
        <taxon>Agromyces</taxon>
    </lineage>
</organism>
<reference evidence="2" key="2">
    <citation type="submission" date="2020-09" db="EMBL/GenBank/DDBJ databases">
        <authorList>
            <person name="Sun Q."/>
            <person name="Zhou Y."/>
        </authorList>
    </citation>
    <scope>NUCLEOTIDE SEQUENCE</scope>
    <source>
        <strain evidence="2">CGMCC 1.8984</strain>
    </source>
</reference>
<dbReference type="InterPro" id="IPR016169">
    <property type="entry name" value="FAD-bd_PCMH_sub2"/>
</dbReference>
<dbReference type="Gene3D" id="3.40.462.20">
    <property type="match status" value="1"/>
</dbReference>
<feature type="compositionally biased region" description="Low complexity" evidence="1">
    <location>
        <begin position="156"/>
        <end position="166"/>
    </location>
</feature>
<sequence>MGGGGNFGVVTSLRLRLHETPVVTGGILAFEARGATVEALIRAAREADDTVSTMVNVMKAPPVPFLPADHHGRPIVLAFVCHSGRPEHAEASLASFRSAGPMLADLVGERPYPAMFQAGPDVAPNRVAMRTAFADAFDTDRADLEISLVGEAPTQGASSTSATWAARSRRCRRMPRRSRTGRGHSWPRWARSRRTPRRPRPAANGRTSRAGRSASTGRGT</sequence>
<name>A0A917ULJ0_9MICO</name>
<feature type="region of interest" description="Disordered" evidence="1">
    <location>
        <begin position="149"/>
        <end position="220"/>
    </location>
</feature>
<feature type="compositionally biased region" description="Basic residues" evidence="1">
    <location>
        <begin position="190"/>
        <end position="200"/>
    </location>
</feature>
<reference evidence="2" key="1">
    <citation type="journal article" date="2014" name="Int. J. Syst. Evol. Microbiol.">
        <title>Complete genome sequence of Corynebacterium casei LMG S-19264T (=DSM 44701T), isolated from a smear-ripened cheese.</title>
        <authorList>
            <consortium name="US DOE Joint Genome Institute (JGI-PGF)"/>
            <person name="Walter F."/>
            <person name="Albersmeier A."/>
            <person name="Kalinowski J."/>
            <person name="Ruckert C."/>
        </authorList>
    </citation>
    <scope>NUCLEOTIDE SEQUENCE</scope>
    <source>
        <strain evidence="2">CGMCC 1.8984</strain>
    </source>
</reference>
<dbReference type="EMBL" id="BMMD01000001">
    <property type="protein sequence ID" value="GGJ66896.1"/>
    <property type="molecule type" value="Genomic_DNA"/>
</dbReference>
<dbReference type="Gene3D" id="3.30.465.10">
    <property type="match status" value="1"/>
</dbReference>